<dbReference type="Pfam" id="PF00581">
    <property type="entry name" value="Rhodanese"/>
    <property type="match status" value="1"/>
</dbReference>
<accession>A0A9J6AF05</accession>
<name>A0A9J6AF05_SOLCO</name>
<evidence type="ECO:0000313" key="3">
    <source>
        <dbReference type="Proteomes" id="UP000824120"/>
    </source>
</evidence>
<organism evidence="2 3">
    <name type="scientific">Solanum commersonii</name>
    <name type="common">Commerson's wild potato</name>
    <name type="synonym">Commerson's nightshade</name>
    <dbReference type="NCBI Taxonomy" id="4109"/>
    <lineage>
        <taxon>Eukaryota</taxon>
        <taxon>Viridiplantae</taxon>
        <taxon>Streptophyta</taxon>
        <taxon>Embryophyta</taxon>
        <taxon>Tracheophyta</taxon>
        <taxon>Spermatophyta</taxon>
        <taxon>Magnoliopsida</taxon>
        <taxon>eudicotyledons</taxon>
        <taxon>Gunneridae</taxon>
        <taxon>Pentapetalae</taxon>
        <taxon>asterids</taxon>
        <taxon>lamiids</taxon>
        <taxon>Solanales</taxon>
        <taxon>Solanaceae</taxon>
        <taxon>Solanoideae</taxon>
        <taxon>Solaneae</taxon>
        <taxon>Solanum</taxon>
    </lineage>
</organism>
<dbReference type="SMART" id="SM00450">
    <property type="entry name" value="RHOD"/>
    <property type="match status" value="1"/>
</dbReference>
<dbReference type="CDD" id="cd00158">
    <property type="entry name" value="RHOD"/>
    <property type="match status" value="1"/>
</dbReference>
<dbReference type="Gene3D" id="3.40.250.10">
    <property type="entry name" value="Rhodanese-like domain"/>
    <property type="match status" value="1"/>
</dbReference>
<dbReference type="OrthoDB" id="566238at2759"/>
<dbReference type="AlphaFoldDB" id="A0A9J6AF05"/>
<comment type="caution">
    <text evidence="2">The sequence shown here is derived from an EMBL/GenBank/DDBJ whole genome shotgun (WGS) entry which is preliminary data.</text>
</comment>
<sequence length="252" mass="27428">MRTISLHSTSFSLLEFHGTKNLAHSRINGSVSLIPMARSQFQPKKRRDIGTSNRNPSFSWMATVGEKVQNSTVPTSVPVRVALELLQAGHRYLDVRTAEEFSDGHASGAINIPYMLRIGSGEESVKVACCLGSCASPMRCATARAWRTPPIQVQFIVLLGFALSLLQSLLYIDNFIGNSHLCIFDTGMIKNSNFLEEVLEHFGKDDEIIVGCQLGKRSFMAATELLAAGFTGVTDIAGGYAAWTESGLPIES</sequence>
<dbReference type="InterPro" id="IPR036873">
    <property type="entry name" value="Rhodanese-like_dom_sf"/>
</dbReference>
<evidence type="ECO:0000259" key="1">
    <source>
        <dbReference type="PROSITE" id="PS50206"/>
    </source>
</evidence>
<dbReference type="InterPro" id="IPR001763">
    <property type="entry name" value="Rhodanese-like_dom"/>
</dbReference>
<protein>
    <recommendedName>
        <fullName evidence="1">Rhodanese domain-containing protein</fullName>
    </recommendedName>
</protein>
<evidence type="ECO:0000313" key="2">
    <source>
        <dbReference type="EMBL" id="KAG5623254.1"/>
    </source>
</evidence>
<dbReference type="PROSITE" id="PS50206">
    <property type="entry name" value="RHODANESE_3"/>
    <property type="match status" value="1"/>
</dbReference>
<proteinExistence type="predicted"/>
<keyword evidence="3" id="KW-1185">Reference proteome</keyword>
<dbReference type="PANTHER" id="PTHR45431:SF3">
    <property type="entry name" value="RHODANESE-LIKE DOMAIN-CONTAINING PROTEIN 15, CHLOROPLASTIC"/>
    <property type="match status" value="1"/>
</dbReference>
<dbReference type="Proteomes" id="UP000824120">
    <property type="component" value="Chromosome 2"/>
</dbReference>
<dbReference type="PANTHER" id="PTHR45431">
    <property type="entry name" value="RHODANESE-LIKE DOMAIN-CONTAINING PROTEIN 15, CHLOROPLASTIC"/>
    <property type="match status" value="1"/>
</dbReference>
<gene>
    <name evidence="2" type="ORF">H5410_008472</name>
</gene>
<feature type="domain" description="Rhodanese" evidence="1">
    <location>
        <begin position="86"/>
        <end position="252"/>
    </location>
</feature>
<dbReference type="EMBL" id="JACXVP010000002">
    <property type="protein sequence ID" value="KAG5623254.1"/>
    <property type="molecule type" value="Genomic_DNA"/>
</dbReference>
<dbReference type="SUPFAM" id="SSF52821">
    <property type="entry name" value="Rhodanese/Cell cycle control phosphatase"/>
    <property type="match status" value="1"/>
</dbReference>
<reference evidence="2 3" key="1">
    <citation type="submission" date="2020-09" db="EMBL/GenBank/DDBJ databases">
        <title>De no assembly of potato wild relative species, Solanum commersonii.</title>
        <authorList>
            <person name="Cho K."/>
        </authorList>
    </citation>
    <scope>NUCLEOTIDE SEQUENCE [LARGE SCALE GENOMIC DNA]</scope>
    <source>
        <strain evidence="2">LZ3.2</strain>
        <tissue evidence="2">Leaf</tissue>
    </source>
</reference>
<dbReference type="InterPro" id="IPR052367">
    <property type="entry name" value="Thiosulfate_ST/Rhodanese-like"/>
</dbReference>